<feature type="region of interest" description="Disordered" evidence="5">
    <location>
        <begin position="412"/>
        <end position="457"/>
    </location>
</feature>
<keyword evidence="3" id="KW-0012">Acyltransferase</keyword>
<evidence type="ECO:0000259" key="6">
    <source>
        <dbReference type="Pfam" id="PF08442"/>
    </source>
</evidence>
<comment type="caution">
    <text evidence="8">The sequence shown here is derived from an EMBL/GenBank/DDBJ whole genome shotgun (WGS) entry which is preliminary data.</text>
</comment>
<evidence type="ECO:0000313" key="9">
    <source>
        <dbReference type="Proteomes" id="UP000177583"/>
    </source>
</evidence>
<sequence>MQLTGMRYGRKLLETIDFPAAEVLTEDASHEEIAALIKKSPAKKVVVKPVFLGGVGKKGKAGLVRICNNVFEAQQAKRDLFFARHTFGNHTVQADGVTFEEFIPSPYEIYVSIAMSTEHRAPVMILTHEGGVDIEELPLSRKKIILFNPATGIKAFHINDALIELGAPKEIISPLVQHLPKLWDLFNNYGLTMLEINPIRMGKDKDRWVPYACDIKAQFDQDDPAHTRIHFPEEIFSTEFTAFEAEINMLRTYQGQSDVVELNPHGTILPFMFGGGANSAATEILGHKAIVSSDYGGNPPYAKMRDIASISFKHWLSRTNVVLVIGGKANNTDIFVTLKGITDALKEHIDKNPKVHVVIGRGGPNVIQGMAYARDVLDNLGIPYRFFGHDSSMIRVLNYALELDEWICAGGDGSGKKAPEPKPAPKAQAKTTKAEPKAKAAKAAAPKKAAPKKTAKK</sequence>
<dbReference type="PANTHER" id="PTHR11815:SF10">
    <property type="entry name" value="SUCCINATE--COA LIGASE [GDP-FORMING] SUBUNIT BETA, MITOCHONDRIAL"/>
    <property type="match status" value="1"/>
</dbReference>
<dbReference type="Pfam" id="PF08442">
    <property type="entry name" value="ATP-grasp_2"/>
    <property type="match status" value="1"/>
</dbReference>
<dbReference type="GO" id="GO:0042709">
    <property type="term" value="C:succinate-CoA ligase complex"/>
    <property type="evidence" value="ECO:0007669"/>
    <property type="project" value="TreeGrafter"/>
</dbReference>
<dbReference type="GO" id="GO:0005524">
    <property type="term" value="F:ATP binding"/>
    <property type="evidence" value="ECO:0007669"/>
    <property type="project" value="InterPro"/>
</dbReference>
<evidence type="ECO:0000259" key="7">
    <source>
        <dbReference type="Pfam" id="PF16114"/>
    </source>
</evidence>
<feature type="domain" description="ATP-grasp fold succinyl-CoA synthetase-type" evidence="6">
    <location>
        <begin position="28"/>
        <end position="199"/>
    </location>
</feature>
<evidence type="ECO:0000256" key="3">
    <source>
        <dbReference type="ARBA" id="ARBA00023315"/>
    </source>
</evidence>
<gene>
    <name evidence="8" type="ORF">A2557_03515</name>
</gene>
<dbReference type="Gene3D" id="3.30.470.20">
    <property type="entry name" value="ATP-grasp fold, B domain"/>
    <property type="match status" value="1"/>
</dbReference>
<dbReference type="InterPro" id="IPR013815">
    <property type="entry name" value="ATP_grasp_subdomain_1"/>
</dbReference>
<dbReference type="GO" id="GO:0005829">
    <property type="term" value="C:cytosol"/>
    <property type="evidence" value="ECO:0007669"/>
    <property type="project" value="TreeGrafter"/>
</dbReference>
<dbReference type="Pfam" id="PF16114">
    <property type="entry name" value="Citrate_bind"/>
    <property type="match status" value="1"/>
</dbReference>
<organism evidence="8 9">
    <name type="scientific">Candidatus Lambdaproteobacteria bacterium RIFOXYD2_FULL_56_26</name>
    <dbReference type="NCBI Taxonomy" id="1817773"/>
    <lineage>
        <taxon>Bacteria</taxon>
        <taxon>Pseudomonadati</taxon>
        <taxon>Pseudomonadota</taxon>
        <taxon>Candidatus Lambdaproteobacteria</taxon>
    </lineage>
</organism>
<dbReference type="Gene3D" id="3.30.1490.20">
    <property type="entry name" value="ATP-grasp fold, A domain"/>
    <property type="match status" value="1"/>
</dbReference>
<reference evidence="8 9" key="1">
    <citation type="journal article" date="2016" name="Nat. Commun.">
        <title>Thousands of microbial genomes shed light on interconnected biogeochemical processes in an aquifer system.</title>
        <authorList>
            <person name="Anantharaman K."/>
            <person name="Brown C.T."/>
            <person name="Hug L.A."/>
            <person name="Sharon I."/>
            <person name="Castelle C.J."/>
            <person name="Probst A.J."/>
            <person name="Thomas B.C."/>
            <person name="Singh A."/>
            <person name="Wilkins M.J."/>
            <person name="Karaoz U."/>
            <person name="Brodie E.L."/>
            <person name="Williams K.H."/>
            <person name="Hubbard S.S."/>
            <person name="Banfield J.F."/>
        </authorList>
    </citation>
    <scope>NUCLEOTIDE SEQUENCE [LARGE SCALE GENOMIC DNA]</scope>
</reference>
<dbReference type="Gene3D" id="3.40.50.261">
    <property type="entry name" value="Succinyl-CoA synthetase domains"/>
    <property type="match status" value="1"/>
</dbReference>
<comment type="catalytic activity">
    <reaction evidence="4">
        <text>oxaloacetate + acetyl-CoA + ADP + phosphate = citrate + ATP + CoA</text>
        <dbReference type="Rhea" id="RHEA:21160"/>
        <dbReference type="ChEBI" id="CHEBI:16452"/>
        <dbReference type="ChEBI" id="CHEBI:16947"/>
        <dbReference type="ChEBI" id="CHEBI:30616"/>
        <dbReference type="ChEBI" id="CHEBI:43474"/>
        <dbReference type="ChEBI" id="CHEBI:57287"/>
        <dbReference type="ChEBI" id="CHEBI:57288"/>
        <dbReference type="ChEBI" id="CHEBI:456216"/>
        <dbReference type="EC" id="2.3.3.8"/>
    </reaction>
</comment>
<keyword evidence="3" id="KW-0808">Transferase</keyword>
<name>A0A1F6GRD4_9PROT</name>
<dbReference type="InterPro" id="IPR013650">
    <property type="entry name" value="ATP-grasp_succ-CoA_synth-type"/>
</dbReference>
<dbReference type="AlphaFoldDB" id="A0A1F6GRD4"/>
<evidence type="ECO:0000313" key="8">
    <source>
        <dbReference type="EMBL" id="OGH00713.1"/>
    </source>
</evidence>
<dbReference type="GO" id="GO:0006104">
    <property type="term" value="P:succinyl-CoA metabolic process"/>
    <property type="evidence" value="ECO:0007669"/>
    <property type="project" value="TreeGrafter"/>
</dbReference>
<evidence type="ECO:0000256" key="1">
    <source>
        <dbReference type="ARBA" id="ARBA00022598"/>
    </source>
</evidence>
<dbReference type="EMBL" id="MFNF01000043">
    <property type="protein sequence ID" value="OGH00713.1"/>
    <property type="molecule type" value="Genomic_DNA"/>
</dbReference>
<dbReference type="GO" id="GO:0003878">
    <property type="term" value="F:ATP citrate synthase activity"/>
    <property type="evidence" value="ECO:0007669"/>
    <property type="project" value="UniProtKB-EC"/>
</dbReference>
<dbReference type="SUPFAM" id="SSF56059">
    <property type="entry name" value="Glutathione synthetase ATP-binding domain-like"/>
    <property type="match status" value="1"/>
</dbReference>
<feature type="domain" description="ATP-citrate synthase citrate-binding" evidence="7">
    <location>
        <begin position="244"/>
        <end position="402"/>
    </location>
</feature>
<accession>A0A1F6GRD4</accession>
<keyword evidence="1 8" id="KW-0436">Ligase</keyword>
<dbReference type="InterPro" id="IPR032263">
    <property type="entry name" value="Citrate-bd"/>
</dbReference>
<evidence type="ECO:0000256" key="2">
    <source>
        <dbReference type="ARBA" id="ARBA00022741"/>
    </source>
</evidence>
<evidence type="ECO:0000256" key="4">
    <source>
        <dbReference type="ARBA" id="ARBA00047593"/>
    </source>
</evidence>
<dbReference type="GO" id="GO:0004775">
    <property type="term" value="F:succinate-CoA ligase (ADP-forming) activity"/>
    <property type="evidence" value="ECO:0007669"/>
    <property type="project" value="TreeGrafter"/>
</dbReference>
<evidence type="ECO:0000256" key="5">
    <source>
        <dbReference type="SAM" id="MobiDB-lite"/>
    </source>
</evidence>
<proteinExistence type="predicted"/>
<dbReference type="GO" id="GO:0006099">
    <property type="term" value="P:tricarboxylic acid cycle"/>
    <property type="evidence" value="ECO:0007669"/>
    <property type="project" value="TreeGrafter"/>
</dbReference>
<dbReference type="InterPro" id="IPR016102">
    <property type="entry name" value="Succinyl-CoA_synth-like"/>
</dbReference>
<dbReference type="PANTHER" id="PTHR11815">
    <property type="entry name" value="SUCCINYL-COA SYNTHETASE BETA CHAIN"/>
    <property type="match status" value="1"/>
</dbReference>
<keyword evidence="2" id="KW-0547">Nucleotide-binding</keyword>
<protein>
    <submittedName>
        <fullName evidence="8">Carboxylate--amine ligase</fullName>
    </submittedName>
</protein>
<dbReference type="Proteomes" id="UP000177583">
    <property type="component" value="Unassembled WGS sequence"/>
</dbReference>